<dbReference type="OrthoDB" id="2142040at2759"/>
<evidence type="ECO:0000313" key="3">
    <source>
        <dbReference type="EMBL" id="CAG2196778.1"/>
    </source>
</evidence>
<comment type="caution">
    <text evidence="3">The sequence shown here is derived from an EMBL/GenBank/DDBJ whole genome shotgun (WGS) entry which is preliminary data.</text>
</comment>
<proteinExistence type="predicted"/>
<dbReference type="Pfam" id="PF00024">
    <property type="entry name" value="PAN_1"/>
    <property type="match status" value="1"/>
</dbReference>
<accession>A0A8S3QPK3</accession>
<name>A0A8S3QPK3_MYTED</name>
<evidence type="ECO:0000259" key="1">
    <source>
        <dbReference type="Pfam" id="PF00024"/>
    </source>
</evidence>
<gene>
    <name evidence="3" type="ORF">MEDL_11635</name>
</gene>
<organism evidence="3 4">
    <name type="scientific">Mytilus edulis</name>
    <name type="common">Blue mussel</name>
    <dbReference type="NCBI Taxonomy" id="6550"/>
    <lineage>
        <taxon>Eukaryota</taxon>
        <taxon>Metazoa</taxon>
        <taxon>Spiralia</taxon>
        <taxon>Lophotrochozoa</taxon>
        <taxon>Mollusca</taxon>
        <taxon>Bivalvia</taxon>
        <taxon>Autobranchia</taxon>
        <taxon>Pteriomorphia</taxon>
        <taxon>Mytilida</taxon>
        <taxon>Mytiloidea</taxon>
        <taxon>Mytilidae</taxon>
        <taxon>Mytilinae</taxon>
        <taxon>Mytilus</taxon>
    </lineage>
</organism>
<feature type="domain" description="Farnesoic acid O-methyl transferase" evidence="2">
    <location>
        <begin position="2"/>
        <end position="121"/>
    </location>
</feature>
<dbReference type="Pfam" id="PF12248">
    <property type="entry name" value="Methyltransf_FA"/>
    <property type="match status" value="1"/>
</dbReference>
<dbReference type="EMBL" id="CAJPWZ010000570">
    <property type="protein sequence ID" value="CAG2196778.1"/>
    <property type="molecule type" value="Genomic_DNA"/>
</dbReference>
<dbReference type="PANTHER" id="PTHR36695:SF12">
    <property type="entry name" value="AGAP008648-PA"/>
    <property type="match status" value="1"/>
</dbReference>
<evidence type="ECO:0000313" key="4">
    <source>
        <dbReference type="Proteomes" id="UP000683360"/>
    </source>
</evidence>
<dbReference type="InterPro" id="IPR003609">
    <property type="entry name" value="Pan_app"/>
</dbReference>
<dbReference type="InterPro" id="IPR022041">
    <property type="entry name" value="Methyltransf_FA"/>
</dbReference>
<dbReference type="Proteomes" id="UP000683360">
    <property type="component" value="Unassembled WGS sequence"/>
</dbReference>
<protein>
    <recommendedName>
        <fullName evidence="5">Farnesoic acid O-methyl transferase domain-containing protein</fullName>
    </recommendedName>
</protein>
<evidence type="ECO:0008006" key="5">
    <source>
        <dbReference type="Google" id="ProtNLM"/>
    </source>
</evidence>
<sequence length="198" mass="22402">MFRFGVEACHDAFILLSSVVNLQSQDFYEICIGGSDNTATSFRRKYNTGNTHFIFTPEILNCTEKRTIILKWKFNGEITLLKETNIGTEVVMTWIDPSPIYIHGVGIMTGWGADGLWIIEYPSALIGRYCGTPTTYGNMMLLSTSIQRSRMTCLSKCSPNRACLGVNFNKETNECEFVSGGQIIHNISRQDWSFYTRC</sequence>
<keyword evidence="4" id="KW-1185">Reference proteome</keyword>
<evidence type="ECO:0000259" key="2">
    <source>
        <dbReference type="Pfam" id="PF12248"/>
    </source>
</evidence>
<feature type="domain" description="Apple" evidence="1">
    <location>
        <begin position="149"/>
        <end position="189"/>
    </location>
</feature>
<dbReference type="AlphaFoldDB" id="A0A8S3QPK3"/>
<reference evidence="3" key="1">
    <citation type="submission" date="2021-03" db="EMBL/GenBank/DDBJ databases">
        <authorList>
            <person name="Bekaert M."/>
        </authorList>
    </citation>
    <scope>NUCLEOTIDE SEQUENCE</scope>
</reference>
<dbReference type="PANTHER" id="PTHR36695">
    <property type="entry name" value="AGAP008648-PA"/>
    <property type="match status" value="1"/>
</dbReference>